<evidence type="ECO:0000256" key="2">
    <source>
        <dbReference type="SAM" id="Phobius"/>
    </source>
</evidence>
<evidence type="ECO:0000256" key="1">
    <source>
        <dbReference type="SAM" id="Coils"/>
    </source>
</evidence>
<dbReference type="PANTHER" id="PTHR30469:SF33">
    <property type="entry name" value="SLR1207 PROTEIN"/>
    <property type="match status" value="1"/>
</dbReference>
<reference evidence="5" key="1">
    <citation type="journal article" date="2019" name="Int. J. Syst. Evol. Microbiol.">
        <title>The Global Catalogue of Microorganisms (GCM) 10K type strain sequencing project: providing services to taxonomists for standard genome sequencing and annotation.</title>
        <authorList>
            <consortium name="The Broad Institute Genomics Platform"/>
            <consortium name="The Broad Institute Genome Sequencing Center for Infectious Disease"/>
            <person name="Wu L."/>
            <person name="Ma J."/>
        </authorList>
    </citation>
    <scope>NUCLEOTIDE SEQUENCE [LARGE SCALE GENOMIC DNA]</scope>
    <source>
        <strain evidence="5">CGMCC 4.7106</strain>
    </source>
</reference>
<dbReference type="RefSeq" id="WP_386819544.1">
    <property type="nucleotide sequence ID" value="NZ_JBHUIT010000007.1"/>
</dbReference>
<evidence type="ECO:0000259" key="3">
    <source>
        <dbReference type="Pfam" id="PF25954"/>
    </source>
</evidence>
<feature type="transmembrane region" description="Helical" evidence="2">
    <location>
        <begin position="26"/>
        <end position="47"/>
    </location>
</feature>
<keyword evidence="2" id="KW-0812">Transmembrane</keyword>
<feature type="domain" description="CusB-like beta-barrel" evidence="3">
    <location>
        <begin position="307"/>
        <end position="378"/>
    </location>
</feature>
<accession>A0ABW5D6K7</accession>
<dbReference type="Gene3D" id="2.40.30.170">
    <property type="match status" value="1"/>
</dbReference>
<evidence type="ECO:0000313" key="5">
    <source>
        <dbReference type="Proteomes" id="UP001597375"/>
    </source>
</evidence>
<feature type="coiled-coil region" evidence="1">
    <location>
        <begin position="167"/>
        <end position="194"/>
    </location>
</feature>
<dbReference type="EMBL" id="JBHUIT010000007">
    <property type="protein sequence ID" value="MFD2256370.1"/>
    <property type="molecule type" value="Genomic_DNA"/>
</dbReference>
<evidence type="ECO:0000313" key="4">
    <source>
        <dbReference type="EMBL" id="MFD2256370.1"/>
    </source>
</evidence>
<keyword evidence="1" id="KW-0175">Coiled coil</keyword>
<keyword evidence="2" id="KW-0472">Membrane</keyword>
<dbReference type="PANTHER" id="PTHR30469">
    <property type="entry name" value="MULTIDRUG RESISTANCE PROTEIN MDTA"/>
    <property type="match status" value="1"/>
</dbReference>
<keyword evidence="5" id="KW-1185">Reference proteome</keyword>
<dbReference type="Proteomes" id="UP001597375">
    <property type="component" value="Unassembled WGS sequence"/>
</dbReference>
<name>A0ABW5D6K7_9BACT</name>
<keyword evidence="2" id="KW-1133">Transmembrane helix</keyword>
<proteinExistence type="predicted"/>
<dbReference type="Gene3D" id="2.40.420.20">
    <property type="match status" value="1"/>
</dbReference>
<dbReference type="Gene3D" id="2.40.50.100">
    <property type="match status" value="1"/>
</dbReference>
<comment type="caution">
    <text evidence="4">The sequence shown here is derived from an EMBL/GenBank/DDBJ whole genome shotgun (WGS) entry which is preliminary data.</text>
</comment>
<protein>
    <submittedName>
        <fullName evidence="4">Efflux RND transporter periplasmic adaptor subunit</fullName>
    </submittedName>
</protein>
<dbReference type="Pfam" id="PF25954">
    <property type="entry name" value="Beta-barrel_RND_2"/>
    <property type="match status" value="1"/>
</dbReference>
<organism evidence="4 5">
    <name type="scientific">Luteolibacter algae</name>
    <dbReference type="NCBI Taxonomy" id="454151"/>
    <lineage>
        <taxon>Bacteria</taxon>
        <taxon>Pseudomonadati</taxon>
        <taxon>Verrucomicrobiota</taxon>
        <taxon>Verrucomicrobiia</taxon>
        <taxon>Verrucomicrobiales</taxon>
        <taxon>Verrucomicrobiaceae</taxon>
        <taxon>Luteolibacter</taxon>
    </lineage>
</organism>
<dbReference type="InterPro" id="IPR058792">
    <property type="entry name" value="Beta-barrel_RND_2"/>
</dbReference>
<sequence length="469" mass="50775">MSSTDPDIGHLLSNPSGDKPATGRRFAFWLLPLAILLGFALIFGLLFRDRLLPAKAVPVAHAVGIEEALENEIPQGETTAIHGDLLFQASGWVEPDPLPVKVTALTDGVVEEVFVYEGELVEKGDLIATLIGIDTRLERDAKAADLADVKASFEAHCTGTQTALKQMDAEKAQLAIAEANAAEAADKLQRYERLTSGAIPADEMQKVRYDHTRSLAEIDNINARIAGIAENLNKIAFEVQAIQARIQKAEIDLEKAELAHSRTRITAPINGRVLKLVSAPGQKKMLGMDDMDSATIAILYDPRHLQVRVDVPLADAAGLGVGQTAKIRCNLLPDEVFEGEVTRIEGSADLQRNTLQAKVRIKNPNGKLRPEMLSRVEFFEIPPKSEGSGKSEISSAMGVAVYVPDRALSGGSVWICDPETSRAESRSVTFSEKKGGLVRIDSGLRPGEWVVLDATGVRAGQRLKPIFND</sequence>
<gene>
    <name evidence="4" type="ORF">ACFSSA_06770</name>
</gene>
<dbReference type="SUPFAM" id="SSF111369">
    <property type="entry name" value="HlyD-like secretion proteins"/>
    <property type="match status" value="1"/>
</dbReference>